<gene>
    <name evidence="9" type="ORF">SAMN05444392_101209</name>
</gene>
<feature type="binding site" evidence="8">
    <location>
        <position position="189"/>
    </location>
    <ligand>
        <name>Zn(2+)</name>
        <dbReference type="ChEBI" id="CHEBI:29105"/>
        <label>2</label>
    </ligand>
</feature>
<evidence type="ECO:0000256" key="7">
    <source>
        <dbReference type="PIRSR" id="PIRSR001123-1"/>
    </source>
</evidence>
<dbReference type="PANTHER" id="PTHR32481">
    <property type="entry name" value="AMINOPEPTIDASE"/>
    <property type="match status" value="1"/>
</dbReference>
<keyword evidence="2 9" id="KW-0031">Aminopeptidase</keyword>
<feature type="binding site" evidence="8">
    <location>
        <position position="329"/>
    </location>
    <ligand>
        <name>Zn(2+)</name>
        <dbReference type="ChEBI" id="CHEBI:29105"/>
        <label>2</label>
    </ligand>
</feature>
<dbReference type="SUPFAM" id="SSF53187">
    <property type="entry name" value="Zn-dependent exopeptidases"/>
    <property type="match status" value="1"/>
</dbReference>
<sequence length="365" mass="40193">MTKLLERSKQMIDWEMFEVLTQVPGAPGFEGEVRKVMKSYLGEYADEIIQDRLGGVFGIKRGESHGPKIMVAGHMDEVAFMVTRVTKEGFLKFQPLGGWWSQVLPAQRVDVITRTGKRIPGMIGATPVHLLDKEAANKVTKIQHMFIDIGATSADEVSEWGIRPGDAAIPHSPFTELEGGRRLMSKAWDNRFGCGMVIELLSALQYERHPNVIYAGATVQEEVGTRGAAPAANLIDPDLFFAVDVGPAGDTPGIQDGFGQIGKGMLIRIYDKSMITLPGIRDFLLDIAEREKIPYQFFVSPGGTDAGRVHITGQGVPSVAIGIVGRYIHSHVSVIDKEDVEATKQFMFTVAKELNRSTYESIVYR</sequence>
<dbReference type="GO" id="GO:0006508">
    <property type="term" value="P:proteolysis"/>
    <property type="evidence" value="ECO:0007669"/>
    <property type="project" value="UniProtKB-KW"/>
</dbReference>
<evidence type="ECO:0000313" key="10">
    <source>
        <dbReference type="Proteomes" id="UP000184476"/>
    </source>
</evidence>
<evidence type="ECO:0000256" key="1">
    <source>
        <dbReference type="ARBA" id="ARBA00006272"/>
    </source>
</evidence>
<evidence type="ECO:0000256" key="2">
    <source>
        <dbReference type="ARBA" id="ARBA00022438"/>
    </source>
</evidence>
<evidence type="ECO:0000256" key="4">
    <source>
        <dbReference type="ARBA" id="ARBA00022723"/>
    </source>
</evidence>
<dbReference type="InterPro" id="IPR008007">
    <property type="entry name" value="Peptidase_M42"/>
</dbReference>
<comment type="similarity">
    <text evidence="1 6">Belongs to the peptidase M42 family.</text>
</comment>
<evidence type="ECO:0000313" key="9">
    <source>
        <dbReference type="EMBL" id="SHE37298.1"/>
    </source>
</evidence>
<dbReference type="RefSeq" id="WP_245815484.1">
    <property type="nucleotide sequence ID" value="NZ_FQVL01000001.1"/>
</dbReference>
<name>A0A1M4SYJ3_9BACL</name>
<evidence type="ECO:0000256" key="5">
    <source>
        <dbReference type="ARBA" id="ARBA00022801"/>
    </source>
</evidence>
<dbReference type="CDD" id="cd05656">
    <property type="entry name" value="M42_Frv"/>
    <property type="match status" value="1"/>
</dbReference>
<feature type="active site" description="Proton acceptor" evidence="7">
    <location>
        <position position="221"/>
    </location>
</feature>
<dbReference type="InterPro" id="IPR051464">
    <property type="entry name" value="Peptidase_M42_aminopept"/>
</dbReference>
<evidence type="ECO:0000256" key="6">
    <source>
        <dbReference type="PIRNR" id="PIRNR001123"/>
    </source>
</evidence>
<feature type="binding site" evidence="8">
    <location>
        <position position="189"/>
    </location>
    <ligand>
        <name>Zn(2+)</name>
        <dbReference type="ChEBI" id="CHEBI:29105"/>
        <label>1</label>
    </ligand>
</feature>
<dbReference type="GO" id="GO:0046872">
    <property type="term" value="F:metal ion binding"/>
    <property type="evidence" value="ECO:0007669"/>
    <property type="project" value="UniProtKB-UniRule"/>
</dbReference>
<dbReference type="Gene3D" id="3.40.630.10">
    <property type="entry name" value="Zn peptidases"/>
    <property type="match status" value="1"/>
</dbReference>
<dbReference type="Proteomes" id="UP000184476">
    <property type="component" value="Unassembled WGS sequence"/>
</dbReference>
<keyword evidence="10" id="KW-1185">Reference proteome</keyword>
<dbReference type="EMBL" id="FQVL01000001">
    <property type="protein sequence ID" value="SHE37298.1"/>
    <property type="molecule type" value="Genomic_DNA"/>
</dbReference>
<dbReference type="AlphaFoldDB" id="A0A1M4SYJ3"/>
<comment type="cofactor">
    <cofactor evidence="8">
        <name>a divalent metal cation</name>
        <dbReference type="ChEBI" id="CHEBI:60240"/>
    </cofactor>
    <text evidence="8">Binds 2 divalent metal cations per subunit.</text>
</comment>
<proteinExistence type="inferred from homology"/>
<feature type="binding site" evidence="8">
    <location>
        <position position="74"/>
    </location>
    <ligand>
        <name>Zn(2+)</name>
        <dbReference type="ChEBI" id="CHEBI:29105"/>
        <label>1</label>
    </ligand>
</feature>
<evidence type="ECO:0000256" key="3">
    <source>
        <dbReference type="ARBA" id="ARBA00022670"/>
    </source>
</evidence>
<keyword evidence="5" id="KW-0378">Hydrolase</keyword>
<dbReference type="InterPro" id="IPR023367">
    <property type="entry name" value="Peptidase_M42_dom2"/>
</dbReference>
<feature type="binding site" evidence="8">
    <location>
        <position position="222"/>
    </location>
    <ligand>
        <name>Zn(2+)</name>
        <dbReference type="ChEBI" id="CHEBI:29105"/>
        <label>2</label>
    </ligand>
</feature>
<protein>
    <submittedName>
        <fullName evidence="9">Putative aminopeptidase FrvX</fullName>
    </submittedName>
</protein>
<dbReference type="PANTHER" id="PTHR32481:SF0">
    <property type="entry name" value="AMINOPEPTIDASE YPDE-RELATED"/>
    <property type="match status" value="1"/>
</dbReference>
<accession>A0A1M4SYJ3</accession>
<keyword evidence="3" id="KW-0645">Protease</keyword>
<dbReference type="GO" id="GO:0004177">
    <property type="term" value="F:aminopeptidase activity"/>
    <property type="evidence" value="ECO:0007669"/>
    <property type="project" value="UniProtKB-UniRule"/>
</dbReference>
<dbReference type="Gene3D" id="2.40.30.40">
    <property type="entry name" value="Peptidase M42, domain 2"/>
    <property type="match status" value="1"/>
</dbReference>
<dbReference type="SUPFAM" id="SSF101821">
    <property type="entry name" value="Aminopeptidase/glucanase lid domain"/>
    <property type="match status" value="1"/>
</dbReference>
<dbReference type="Pfam" id="PF05343">
    <property type="entry name" value="Peptidase_M42"/>
    <property type="match status" value="1"/>
</dbReference>
<organism evidence="9 10">
    <name type="scientific">Seinonella peptonophila</name>
    <dbReference type="NCBI Taxonomy" id="112248"/>
    <lineage>
        <taxon>Bacteria</taxon>
        <taxon>Bacillati</taxon>
        <taxon>Bacillota</taxon>
        <taxon>Bacilli</taxon>
        <taxon>Bacillales</taxon>
        <taxon>Thermoactinomycetaceae</taxon>
        <taxon>Seinonella</taxon>
    </lineage>
</organism>
<reference evidence="9 10" key="1">
    <citation type="submission" date="2016-11" db="EMBL/GenBank/DDBJ databases">
        <authorList>
            <person name="Jaros S."/>
            <person name="Januszkiewicz K."/>
            <person name="Wedrychowicz H."/>
        </authorList>
    </citation>
    <scope>NUCLEOTIDE SEQUENCE [LARGE SCALE GENOMIC DNA]</scope>
    <source>
        <strain evidence="9 10">DSM 44666</strain>
    </source>
</reference>
<dbReference type="PIRSF" id="PIRSF001123">
    <property type="entry name" value="PepA_GA"/>
    <property type="match status" value="1"/>
</dbReference>
<keyword evidence="4 8" id="KW-0479">Metal-binding</keyword>
<evidence type="ECO:0000256" key="8">
    <source>
        <dbReference type="PIRSR" id="PIRSR001123-2"/>
    </source>
</evidence>
<feature type="binding site" evidence="8">
    <location>
        <position position="244"/>
    </location>
    <ligand>
        <name>Zn(2+)</name>
        <dbReference type="ChEBI" id="CHEBI:29105"/>
        <label>1</label>
    </ligand>
</feature>
<dbReference type="STRING" id="112248.SAMN05444392_101209"/>